<dbReference type="InterPro" id="IPR011990">
    <property type="entry name" value="TPR-like_helical_dom_sf"/>
</dbReference>
<dbReference type="SUPFAM" id="SSF53822">
    <property type="entry name" value="Periplasmic binding protein-like I"/>
    <property type="match status" value="1"/>
</dbReference>
<dbReference type="AlphaFoldDB" id="A0A381TKH9"/>
<dbReference type="PANTHER" id="PTHR30483:SF6">
    <property type="entry name" value="PERIPLASMIC BINDING PROTEIN OF ABC TRANSPORTER FOR NATURAL AMINO ACIDS"/>
    <property type="match status" value="1"/>
</dbReference>
<dbReference type="InterPro" id="IPR028081">
    <property type="entry name" value="Leu-bd"/>
</dbReference>
<evidence type="ECO:0000259" key="2">
    <source>
        <dbReference type="Pfam" id="PF13458"/>
    </source>
</evidence>
<dbReference type="Gene3D" id="1.25.40.10">
    <property type="entry name" value="Tetratricopeptide repeat domain"/>
    <property type="match status" value="1"/>
</dbReference>
<name>A0A381TKH9_9ZZZZ</name>
<dbReference type="Gene3D" id="3.40.50.2300">
    <property type="match status" value="2"/>
</dbReference>
<dbReference type="InterPro" id="IPR028082">
    <property type="entry name" value="Peripla_BP_I"/>
</dbReference>
<dbReference type="PANTHER" id="PTHR30483">
    <property type="entry name" value="LEUCINE-SPECIFIC-BINDING PROTEIN"/>
    <property type="match status" value="1"/>
</dbReference>
<proteinExistence type="predicted"/>
<reference evidence="3" key="1">
    <citation type="submission" date="2018-05" db="EMBL/GenBank/DDBJ databases">
        <authorList>
            <person name="Lanie J.A."/>
            <person name="Ng W.-L."/>
            <person name="Kazmierczak K.M."/>
            <person name="Andrzejewski T.M."/>
            <person name="Davidsen T.M."/>
            <person name="Wayne K.J."/>
            <person name="Tettelin H."/>
            <person name="Glass J.I."/>
            <person name="Rusch D."/>
            <person name="Podicherti R."/>
            <person name="Tsui H.-C.T."/>
            <person name="Winkler M.E."/>
        </authorList>
    </citation>
    <scope>NUCLEOTIDE SEQUENCE</scope>
</reference>
<protein>
    <recommendedName>
        <fullName evidence="2">Leucine-binding protein domain-containing protein</fullName>
    </recommendedName>
</protein>
<dbReference type="EMBL" id="UINC01004460">
    <property type="protein sequence ID" value="SVA14493.1"/>
    <property type="molecule type" value="Genomic_DNA"/>
</dbReference>
<keyword evidence="1" id="KW-0732">Signal</keyword>
<gene>
    <name evidence="3" type="ORF">METZ01_LOCUS67347</name>
</gene>
<feature type="domain" description="Leucine-binding protein" evidence="2">
    <location>
        <begin position="244"/>
        <end position="427"/>
    </location>
</feature>
<organism evidence="3">
    <name type="scientific">marine metagenome</name>
    <dbReference type="NCBI Taxonomy" id="408172"/>
    <lineage>
        <taxon>unclassified sequences</taxon>
        <taxon>metagenomes</taxon>
        <taxon>ecological metagenomes</taxon>
    </lineage>
</organism>
<sequence length="639" mass="72085">MKEFKMGRIFHFLKIDLILQSRLMRNIILLLFFIVPVFSQNWFQSRLIQKQLDMAVEHFNEDRFATTETILNKLLEKPLGAYESTAKILLLKTTYALRKTQKTKEIGREFLQTFPTDQYIKDVFLKFGDIFIDEENYGSAFRMYIRARSLANDDEFLALIDERLLQTIQLNIAPDIIAELLMVETGTDQRTICTLANAFNDIASGYPDKCALTLYSLHPEQVPVAYYDLYEKLLRASYEPPTTTVTVGVVLPLSGDNMMAGNSFLRGMYKAIQLINNRDQKIALIIKDNRGSEIETIRAVNALESNPAVKAIIGPISTTNALVAANTVQGKNIPLLVPSSTQDGLASLGSNIYQLNSNLQMRGKIAARYVAKTLKLDSLAVLAPADKFGHALADAFVNEADLLGKKIVAVEWYSGTPTDLKRQFKSLRKVAFNLVKNEESFEEYLGMEFDSLDFLFELTDGDLFDIPEDEDQEVLTAFDSAEIDLNTIQALYLPVHPEHLAYIGTQFPIYHFNTQVVGNESWQDLDVLNRRNIGPHMNGLAIIAGNYSVNIKDEIFQQALECTKLLHVIFNDQDNGRVSIAQRLSNLYEFHGDSKIVSFSNANPNLNTALQVLRYRDDQITKTGFFKGNSFLSLQGIAP</sequence>
<evidence type="ECO:0000256" key="1">
    <source>
        <dbReference type="ARBA" id="ARBA00022729"/>
    </source>
</evidence>
<dbReference type="Pfam" id="PF13458">
    <property type="entry name" value="Peripla_BP_6"/>
    <property type="match status" value="1"/>
</dbReference>
<evidence type="ECO:0000313" key="3">
    <source>
        <dbReference type="EMBL" id="SVA14493.1"/>
    </source>
</evidence>
<accession>A0A381TKH9</accession>
<dbReference type="InterPro" id="IPR051010">
    <property type="entry name" value="BCAA_transport"/>
</dbReference>